<proteinExistence type="predicted"/>
<dbReference type="GO" id="GO:0016301">
    <property type="term" value="F:kinase activity"/>
    <property type="evidence" value="ECO:0007669"/>
    <property type="project" value="UniProtKB-KW"/>
</dbReference>
<reference evidence="1" key="1">
    <citation type="submission" date="2022-08" db="EMBL/GenBank/DDBJ databases">
        <title>Genome sequencing of akame (Lates japonicus).</title>
        <authorList>
            <person name="Hashiguchi Y."/>
            <person name="Takahashi H."/>
        </authorList>
    </citation>
    <scope>NUCLEOTIDE SEQUENCE</scope>
    <source>
        <strain evidence="1">Kochi</strain>
    </source>
</reference>
<dbReference type="Proteomes" id="UP001279410">
    <property type="component" value="Unassembled WGS sequence"/>
</dbReference>
<evidence type="ECO:0000313" key="1">
    <source>
        <dbReference type="EMBL" id="GLD73327.1"/>
    </source>
</evidence>
<keyword evidence="1" id="KW-0808">Transferase</keyword>
<keyword evidence="1" id="KW-0418">Kinase</keyword>
<dbReference type="EMBL" id="BRZM01001521">
    <property type="protein sequence ID" value="GLD73327.1"/>
    <property type="molecule type" value="Genomic_DNA"/>
</dbReference>
<sequence>MRQLSKIELCDAKVLTTPPDDCVQLNQYKLKDEIGKGSYGVVKLAYNEDDNTYYFNTADGCQLVLFKKWSGLDSLPGCPPDVCDGMNVGYPAAAGYH</sequence>
<gene>
    <name evidence="1" type="ORF">AKAME5_002465200</name>
</gene>
<dbReference type="SUPFAM" id="SSF56112">
    <property type="entry name" value="Protein kinase-like (PK-like)"/>
    <property type="match status" value="1"/>
</dbReference>
<comment type="caution">
    <text evidence="1">The sequence shown here is derived from an EMBL/GenBank/DDBJ whole genome shotgun (WGS) entry which is preliminary data.</text>
</comment>
<dbReference type="AlphaFoldDB" id="A0AAD3NK09"/>
<evidence type="ECO:0000313" key="2">
    <source>
        <dbReference type="Proteomes" id="UP001279410"/>
    </source>
</evidence>
<dbReference type="Gene3D" id="3.30.200.20">
    <property type="entry name" value="Phosphorylase Kinase, domain 1"/>
    <property type="match status" value="1"/>
</dbReference>
<organism evidence="1 2">
    <name type="scientific">Lates japonicus</name>
    <name type="common">Japanese lates</name>
    <dbReference type="NCBI Taxonomy" id="270547"/>
    <lineage>
        <taxon>Eukaryota</taxon>
        <taxon>Metazoa</taxon>
        <taxon>Chordata</taxon>
        <taxon>Craniata</taxon>
        <taxon>Vertebrata</taxon>
        <taxon>Euteleostomi</taxon>
        <taxon>Actinopterygii</taxon>
        <taxon>Neopterygii</taxon>
        <taxon>Teleostei</taxon>
        <taxon>Neoteleostei</taxon>
        <taxon>Acanthomorphata</taxon>
        <taxon>Carangaria</taxon>
        <taxon>Carangaria incertae sedis</taxon>
        <taxon>Centropomidae</taxon>
        <taxon>Lates</taxon>
    </lineage>
</organism>
<accession>A0AAD3NK09</accession>
<protein>
    <submittedName>
        <fullName evidence="1">Calcium/calmodulin-dependent protein kinase kinase 2</fullName>
    </submittedName>
</protein>
<keyword evidence="2" id="KW-1185">Reference proteome</keyword>
<dbReference type="InterPro" id="IPR011009">
    <property type="entry name" value="Kinase-like_dom_sf"/>
</dbReference>
<name>A0AAD3NK09_LATJO</name>